<reference evidence="2 3" key="1">
    <citation type="journal article" date="2014" name="ISME J.">
        <title>Ecophysiology of Thioploca ingrica as revealed by the complete genome sequence supplemented with proteomic evidence.</title>
        <authorList>
            <person name="Kojima H."/>
            <person name="Ogura Y."/>
            <person name="Yamamoto N."/>
            <person name="Togashi T."/>
            <person name="Mori H."/>
            <person name="Watanabe T."/>
            <person name="Nemoto F."/>
            <person name="Kurokawa K."/>
            <person name="Hayashi T."/>
            <person name="Fukui M."/>
        </authorList>
    </citation>
    <scope>NUCLEOTIDE SEQUENCE [LARGE SCALE GENOMIC DNA]</scope>
</reference>
<dbReference type="Gene3D" id="2.30.30.40">
    <property type="entry name" value="SH3 Domains"/>
    <property type="match status" value="2"/>
</dbReference>
<feature type="domain" description="SH3b" evidence="1">
    <location>
        <begin position="43"/>
        <end position="111"/>
    </location>
</feature>
<gene>
    <name evidence="2" type="ORF">THII_2290</name>
</gene>
<dbReference type="HOGENOM" id="CLU_1395753_0_0_6"/>
<dbReference type="Proteomes" id="UP000031623">
    <property type="component" value="Chromosome"/>
</dbReference>
<keyword evidence="3" id="KW-1185">Reference proteome</keyword>
<dbReference type="InterPro" id="IPR003646">
    <property type="entry name" value="SH3-like_bac-type"/>
</dbReference>
<protein>
    <recommendedName>
        <fullName evidence="1">SH3b domain-containing protein</fullName>
    </recommendedName>
</protein>
<evidence type="ECO:0000259" key="1">
    <source>
        <dbReference type="SMART" id="SM00287"/>
    </source>
</evidence>
<feature type="domain" description="SH3b" evidence="1">
    <location>
        <begin position="121"/>
        <end position="189"/>
    </location>
</feature>
<evidence type="ECO:0000313" key="2">
    <source>
        <dbReference type="EMBL" id="BAP56587.1"/>
    </source>
</evidence>
<proteinExistence type="predicted"/>
<accession>A0A090ALB3</accession>
<dbReference type="SMART" id="SM00287">
    <property type="entry name" value="SH3b"/>
    <property type="match status" value="2"/>
</dbReference>
<organism evidence="2 3">
    <name type="scientific">Thioploca ingrica</name>
    <dbReference type="NCBI Taxonomy" id="40754"/>
    <lineage>
        <taxon>Bacteria</taxon>
        <taxon>Pseudomonadati</taxon>
        <taxon>Pseudomonadota</taxon>
        <taxon>Gammaproteobacteria</taxon>
        <taxon>Thiotrichales</taxon>
        <taxon>Thiotrichaceae</taxon>
        <taxon>Thioploca</taxon>
    </lineage>
</organism>
<dbReference type="EMBL" id="AP014633">
    <property type="protein sequence ID" value="BAP56587.1"/>
    <property type="molecule type" value="Genomic_DNA"/>
</dbReference>
<dbReference type="Pfam" id="PF08239">
    <property type="entry name" value="SH3_3"/>
    <property type="match status" value="1"/>
</dbReference>
<evidence type="ECO:0000313" key="3">
    <source>
        <dbReference type="Proteomes" id="UP000031623"/>
    </source>
</evidence>
<name>A0A090ALB3_9GAMM</name>
<dbReference type="OrthoDB" id="9806267at2"/>
<sequence length="195" mass="22670">MLMVFKLQRLIQLLAIVMILMSWWGNSYAKVDDLYDKTALIFFEVINVVEDDVLYIREFPSPQSRKIGYIPPRQSCVAYLNQLREKNSQTWVSITYKGVRGWVNLYHLRQLPRGECPAGYYKVINVPANDVLNMRDTASHYGSQIGQIPPNENCLPQLDQSYASNSQKWVMIRYNNTKGWVNSYFLKKSDKSACQ</sequence>
<dbReference type="KEGG" id="tig:THII_2290"/>
<dbReference type="AlphaFoldDB" id="A0A090ALB3"/>